<name>A0A4C1WTG7_EUMVA</name>
<keyword evidence="2" id="KW-1185">Reference proteome</keyword>
<organism evidence="1 2">
    <name type="scientific">Eumeta variegata</name>
    <name type="common">Bagworm moth</name>
    <name type="synonym">Eumeta japonica</name>
    <dbReference type="NCBI Taxonomy" id="151549"/>
    <lineage>
        <taxon>Eukaryota</taxon>
        <taxon>Metazoa</taxon>
        <taxon>Ecdysozoa</taxon>
        <taxon>Arthropoda</taxon>
        <taxon>Hexapoda</taxon>
        <taxon>Insecta</taxon>
        <taxon>Pterygota</taxon>
        <taxon>Neoptera</taxon>
        <taxon>Endopterygota</taxon>
        <taxon>Lepidoptera</taxon>
        <taxon>Glossata</taxon>
        <taxon>Ditrysia</taxon>
        <taxon>Tineoidea</taxon>
        <taxon>Psychidae</taxon>
        <taxon>Oiketicinae</taxon>
        <taxon>Eumeta</taxon>
    </lineage>
</organism>
<dbReference type="AlphaFoldDB" id="A0A4C1WTG7"/>
<accession>A0A4C1WTG7</accession>
<evidence type="ECO:0000313" key="2">
    <source>
        <dbReference type="Proteomes" id="UP000299102"/>
    </source>
</evidence>
<gene>
    <name evidence="1" type="ORF">EVAR_33050_1</name>
</gene>
<reference evidence="1 2" key="1">
    <citation type="journal article" date="2019" name="Commun. Biol.">
        <title>The bagworm genome reveals a unique fibroin gene that provides high tensile strength.</title>
        <authorList>
            <person name="Kono N."/>
            <person name="Nakamura H."/>
            <person name="Ohtoshi R."/>
            <person name="Tomita M."/>
            <person name="Numata K."/>
            <person name="Arakawa K."/>
        </authorList>
    </citation>
    <scope>NUCLEOTIDE SEQUENCE [LARGE SCALE GENOMIC DNA]</scope>
</reference>
<dbReference type="EMBL" id="BGZK01000650">
    <property type="protein sequence ID" value="GBP54581.1"/>
    <property type="molecule type" value="Genomic_DNA"/>
</dbReference>
<evidence type="ECO:0000313" key="1">
    <source>
        <dbReference type="EMBL" id="GBP54581.1"/>
    </source>
</evidence>
<sequence>MRNRTEIKIDSETGIESTTRIDRYLNQDRVRNEKRNRDRNPRRVGRGYRLPNGMIMFVSIRSVCDLILNPNSNTSLDSDDSPTLDCDHDRATKARIEIEDGTEFRIETKNRIAIEVDTVFGGFKKLKELSIRLRGRSRV</sequence>
<comment type="caution">
    <text evidence="1">The sequence shown here is derived from an EMBL/GenBank/DDBJ whole genome shotgun (WGS) entry which is preliminary data.</text>
</comment>
<protein>
    <submittedName>
        <fullName evidence="1">Uncharacterized protein</fullName>
    </submittedName>
</protein>
<dbReference type="Proteomes" id="UP000299102">
    <property type="component" value="Unassembled WGS sequence"/>
</dbReference>
<proteinExistence type="predicted"/>